<name>A0A1G2NCD6_9BACT</name>
<accession>A0A1G2NCD6</accession>
<dbReference type="InterPro" id="IPR014710">
    <property type="entry name" value="RmlC-like_jellyroll"/>
</dbReference>
<evidence type="ECO:0000313" key="1">
    <source>
        <dbReference type="EMBL" id="OHA33747.1"/>
    </source>
</evidence>
<dbReference type="Proteomes" id="UP000177797">
    <property type="component" value="Unassembled WGS sequence"/>
</dbReference>
<dbReference type="Gene3D" id="2.60.120.10">
    <property type="entry name" value="Jelly Rolls"/>
    <property type="match status" value="1"/>
</dbReference>
<protein>
    <recommendedName>
        <fullName evidence="3">Mannose-6-phosphate isomerase type II C-terminal domain-containing protein</fullName>
    </recommendedName>
</protein>
<sequence>MYGIDIKTLDKFITTPRAEKKPWGYSCVIADTVEFGFERVEIASGKSAPFSTNAKREATIFVEEGAFTVGKIAVERHHSIRIAPKKQATICAKENTVAYVFRGAVTGKKSGYGESFKTTDFRDKYWGTIETIVSTPEYAAKRMLVKKGCAASLEYHCRKLESYFIHSGKLLLRLRAGRGEDRFFEMDSGTVALIPPGLMHQRGGIEDAVIIEISTKDEDSDSFLVEDGAKHKMPRLLP</sequence>
<evidence type="ECO:0000313" key="2">
    <source>
        <dbReference type="Proteomes" id="UP000177797"/>
    </source>
</evidence>
<proteinExistence type="predicted"/>
<dbReference type="AlphaFoldDB" id="A0A1G2NCD6"/>
<dbReference type="InterPro" id="IPR011051">
    <property type="entry name" value="RmlC_Cupin_sf"/>
</dbReference>
<evidence type="ECO:0008006" key="3">
    <source>
        <dbReference type="Google" id="ProtNLM"/>
    </source>
</evidence>
<dbReference type="EMBL" id="MHSA01000025">
    <property type="protein sequence ID" value="OHA33747.1"/>
    <property type="molecule type" value="Genomic_DNA"/>
</dbReference>
<dbReference type="SUPFAM" id="SSF51182">
    <property type="entry name" value="RmlC-like cupins"/>
    <property type="match status" value="1"/>
</dbReference>
<gene>
    <name evidence="1" type="ORF">A2938_00365</name>
</gene>
<organism evidence="1 2">
    <name type="scientific">Candidatus Taylorbacteria bacterium RIFCSPLOWO2_01_FULL_48_100</name>
    <dbReference type="NCBI Taxonomy" id="1802322"/>
    <lineage>
        <taxon>Bacteria</taxon>
        <taxon>Candidatus Tayloriibacteriota</taxon>
    </lineage>
</organism>
<comment type="caution">
    <text evidence="1">The sequence shown here is derived from an EMBL/GenBank/DDBJ whole genome shotgun (WGS) entry which is preliminary data.</text>
</comment>
<reference evidence="1 2" key="1">
    <citation type="journal article" date="2016" name="Nat. Commun.">
        <title>Thousands of microbial genomes shed light on interconnected biogeochemical processes in an aquifer system.</title>
        <authorList>
            <person name="Anantharaman K."/>
            <person name="Brown C.T."/>
            <person name="Hug L.A."/>
            <person name="Sharon I."/>
            <person name="Castelle C.J."/>
            <person name="Probst A.J."/>
            <person name="Thomas B.C."/>
            <person name="Singh A."/>
            <person name="Wilkins M.J."/>
            <person name="Karaoz U."/>
            <person name="Brodie E.L."/>
            <person name="Williams K.H."/>
            <person name="Hubbard S.S."/>
            <person name="Banfield J.F."/>
        </authorList>
    </citation>
    <scope>NUCLEOTIDE SEQUENCE [LARGE SCALE GENOMIC DNA]</scope>
</reference>